<dbReference type="STRING" id="1802280.A3B37_01345"/>
<dbReference type="Pfam" id="PF12666">
    <property type="entry name" value="PrgI"/>
    <property type="match status" value="1"/>
</dbReference>
<evidence type="ECO:0000313" key="3">
    <source>
        <dbReference type="Proteomes" id="UP000176705"/>
    </source>
</evidence>
<dbReference type="InterPro" id="IPR024414">
    <property type="entry name" value="Uncharacterised_PrgI"/>
</dbReference>
<proteinExistence type="predicted"/>
<organism evidence="2 3">
    <name type="scientific">Candidatus Sungbacteria bacterium RIFCSPLOWO2_01_FULL_59_16</name>
    <dbReference type="NCBI Taxonomy" id="1802280"/>
    <lineage>
        <taxon>Bacteria</taxon>
        <taxon>Candidatus Sungiibacteriota</taxon>
    </lineage>
</organism>
<evidence type="ECO:0000256" key="1">
    <source>
        <dbReference type="SAM" id="Phobius"/>
    </source>
</evidence>
<keyword evidence="1" id="KW-0812">Transmembrane</keyword>
<reference evidence="2 3" key="1">
    <citation type="journal article" date="2016" name="Nat. Commun.">
        <title>Thousands of microbial genomes shed light on interconnected biogeochemical processes in an aquifer system.</title>
        <authorList>
            <person name="Anantharaman K."/>
            <person name="Brown C.T."/>
            <person name="Hug L.A."/>
            <person name="Sharon I."/>
            <person name="Castelle C.J."/>
            <person name="Probst A.J."/>
            <person name="Thomas B.C."/>
            <person name="Singh A."/>
            <person name="Wilkins M.J."/>
            <person name="Karaoz U."/>
            <person name="Brodie E.L."/>
            <person name="Williams K.H."/>
            <person name="Hubbard S.S."/>
            <person name="Banfield J.F."/>
        </authorList>
    </citation>
    <scope>NUCLEOTIDE SEQUENCE [LARGE SCALE GENOMIC DNA]</scope>
</reference>
<dbReference type="AlphaFoldDB" id="A0A1G2LED9"/>
<protein>
    <recommendedName>
        <fullName evidence="4">PrgI family protein</fullName>
    </recommendedName>
</protein>
<sequence length="140" mass="15946">MRQYQIPQFITVEDRIIGPLTLKQFMYLLGAAGAGLLGWFFLHVVLFLILALPIVGFFVAMAFVKINGRPFPVIFMGAINYYLKPRLYLWRQVPEKRPRAASPQPPQESALLANAPKLTESKLSELAWSLDIKEKLEERG</sequence>
<keyword evidence="1" id="KW-0472">Membrane</keyword>
<name>A0A1G2LED9_9BACT</name>
<gene>
    <name evidence="2" type="ORF">A3B37_01345</name>
</gene>
<dbReference type="Proteomes" id="UP000176705">
    <property type="component" value="Unassembled WGS sequence"/>
</dbReference>
<keyword evidence="1" id="KW-1133">Transmembrane helix</keyword>
<accession>A0A1G2LED9</accession>
<evidence type="ECO:0000313" key="2">
    <source>
        <dbReference type="EMBL" id="OHA09169.1"/>
    </source>
</evidence>
<comment type="caution">
    <text evidence="2">The sequence shown here is derived from an EMBL/GenBank/DDBJ whole genome shotgun (WGS) entry which is preliminary data.</text>
</comment>
<feature type="transmembrane region" description="Helical" evidence="1">
    <location>
        <begin position="48"/>
        <end position="66"/>
    </location>
</feature>
<dbReference type="EMBL" id="MHQS01000006">
    <property type="protein sequence ID" value="OHA09169.1"/>
    <property type="molecule type" value="Genomic_DNA"/>
</dbReference>
<evidence type="ECO:0008006" key="4">
    <source>
        <dbReference type="Google" id="ProtNLM"/>
    </source>
</evidence>
<feature type="transmembrane region" description="Helical" evidence="1">
    <location>
        <begin position="25"/>
        <end position="42"/>
    </location>
</feature>